<name>A0ABR4JT04_9EURO</name>
<evidence type="ECO:0000313" key="1">
    <source>
        <dbReference type="EMBL" id="KAL2843171.1"/>
    </source>
</evidence>
<comment type="caution">
    <text evidence="1">The sequence shown here is derived from an EMBL/GenBank/DDBJ whole genome shotgun (WGS) entry which is preliminary data.</text>
</comment>
<gene>
    <name evidence="1" type="ORF">BJY01DRAFT_248755</name>
</gene>
<accession>A0ABR4JT04</accession>
<keyword evidence="2" id="KW-1185">Reference proteome</keyword>
<organism evidence="1 2">
    <name type="scientific">Aspergillus pseudoustus</name>
    <dbReference type="NCBI Taxonomy" id="1810923"/>
    <lineage>
        <taxon>Eukaryota</taxon>
        <taxon>Fungi</taxon>
        <taxon>Dikarya</taxon>
        <taxon>Ascomycota</taxon>
        <taxon>Pezizomycotina</taxon>
        <taxon>Eurotiomycetes</taxon>
        <taxon>Eurotiomycetidae</taxon>
        <taxon>Eurotiales</taxon>
        <taxon>Aspergillaceae</taxon>
        <taxon>Aspergillus</taxon>
        <taxon>Aspergillus subgen. Nidulantes</taxon>
    </lineage>
</organism>
<evidence type="ECO:0000313" key="2">
    <source>
        <dbReference type="Proteomes" id="UP001610446"/>
    </source>
</evidence>
<dbReference type="Proteomes" id="UP001610446">
    <property type="component" value="Unassembled WGS sequence"/>
</dbReference>
<dbReference type="EMBL" id="JBFXLU010000092">
    <property type="protein sequence ID" value="KAL2843171.1"/>
    <property type="molecule type" value="Genomic_DNA"/>
</dbReference>
<protein>
    <recommendedName>
        <fullName evidence="3">SPX domain-containing protein</fullName>
    </recommendedName>
</protein>
<sequence>MALAKPSKIGAEAPFVFLESRMNERAVQKFRKLQHRVLGLTEQEWLALRTLLASYDALGVAVQRHTWFAEESTRLRVLQSDATGIEQQVTLRHAQQSLYEEARENRQVMARTEASTLSAAEKLKHRPIYRALYHRRKRFTWFHGVWMFERC</sequence>
<reference evidence="1 2" key="1">
    <citation type="submission" date="2024-07" db="EMBL/GenBank/DDBJ databases">
        <title>Section-level genome sequencing and comparative genomics of Aspergillus sections Usti and Cavernicolus.</title>
        <authorList>
            <consortium name="Lawrence Berkeley National Laboratory"/>
            <person name="Nybo J.L."/>
            <person name="Vesth T.C."/>
            <person name="Theobald S."/>
            <person name="Frisvad J.C."/>
            <person name="Larsen T.O."/>
            <person name="Kjaerboelling I."/>
            <person name="Rothschild-Mancinelli K."/>
            <person name="Lyhne E.K."/>
            <person name="Kogle M.E."/>
            <person name="Barry K."/>
            <person name="Clum A."/>
            <person name="Na H."/>
            <person name="Ledsgaard L."/>
            <person name="Lin J."/>
            <person name="Lipzen A."/>
            <person name="Kuo A."/>
            <person name="Riley R."/>
            <person name="Mondo S."/>
            <person name="Labutti K."/>
            <person name="Haridas S."/>
            <person name="Pangalinan J."/>
            <person name="Salamov A.A."/>
            <person name="Simmons B.A."/>
            <person name="Magnuson J.K."/>
            <person name="Chen J."/>
            <person name="Drula E."/>
            <person name="Henrissat B."/>
            <person name="Wiebenga A."/>
            <person name="Lubbers R.J."/>
            <person name="Gomes A.C."/>
            <person name="Makela M.R."/>
            <person name="Stajich J."/>
            <person name="Grigoriev I.V."/>
            <person name="Mortensen U.H."/>
            <person name="De Vries R.P."/>
            <person name="Baker S.E."/>
            <person name="Andersen M.R."/>
        </authorList>
    </citation>
    <scope>NUCLEOTIDE SEQUENCE [LARGE SCALE GENOMIC DNA]</scope>
    <source>
        <strain evidence="1 2">CBS 123904</strain>
    </source>
</reference>
<proteinExistence type="predicted"/>
<evidence type="ECO:0008006" key="3">
    <source>
        <dbReference type="Google" id="ProtNLM"/>
    </source>
</evidence>